<sequence length="377" mass="43811">MKGSITKNKKTGKWDFYFNNGYDPQTGKRKQVRRRGFSSRKEANLAMTKLIVEIENQTELLNDVSKTMFSDFANAWIEIKKISIQYSTYSRYRQTIKNLIAPYLGQLKLNQLTEDVLNHFIQSLVKKNLAKSTIRRAWITVKQILKSASKKGAFNYQLVEEVKIPPMEQTAKFWSEEEIEIFLNAPNRLQRLSKHYYACAFTILTGLRKQEVLALRWKDINFKERICHIQQTVVESETGYKIAQKGKTQTSLGKIILPQKAVDILEKQKEHILMNKSELDSEYTDLDLIFCRRNGKILKPSLINNGFDITIKNLNLPKIRFHDLRHTHATYLLSKGINPKIVQERLRHKDIKTTLGIYGHATLTMQTEAANLLDKSF</sequence>
<keyword evidence="2" id="KW-0229">DNA integration</keyword>
<dbReference type="RefSeq" id="WP_335962647.1">
    <property type="nucleotide sequence ID" value="NZ_JAXBLX010000032.1"/>
</dbReference>
<dbReference type="PANTHER" id="PTHR30349:SF64">
    <property type="entry name" value="PROPHAGE INTEGRASE INTD-RELATED"/>
    <property type="match status" value="1"/>
</dbReference>
<evidence type="ECO:0000313" key="9">
    <source>
        <dbReference type="Proteomes" id="UP001589838"/>
    </source>
</evidence>
<protein>
    <submittedName>
        <fullName evidence="8">Site-specific integrase</fullName>
    </submittedName>
</protein>
<dbReference type="PROSITE" id="PS51898">
    <property type="entry name" value="TYR_RECOMBINASE"/>
    <property type="match status" value="1"/>
</dbReference>
<comment type="caution">
    <text evidence="8">The sequence shown here is derived from an EMBL/GenBank/DDBJ whole genome shotgun (WGS) entry which is preliminary data.</text>
</comment>
<proteinExistence type="inferred from homology"/>
<reference evidence="8 9" key="1">
    <citation type="submission" date="2024-09" db="EMBL/GenBank/DDBJ databases">
        <authorList>
            <person name="Sun Q."/>
            <person name="Mori K."/>
        </authorList>
    </citation>
    <scope>NUCLEOTIDE SEQUENCE [LARGE SCALE GENOMIC DNA]</scope>
    <source>
        <strain evidence="8 9">NCAIM B.02610</strain>
    </source>
</reference>
<dbReference type="Pfam" id="PF14659">
    <property type="entry name" value="Phage_int_SAM_3"/>
    <property type="match status" value="1"/>
</dbReference>
<dbReference type="InterPro" id="IPR013762">
    <property type="entry name" value="Integrase-like_cat_sf"/>
</dbReference>
<dbReference type="Proteomes" id="UP001589838">
    <property type="component" value="Unassembled WGS sequence"/>
</dbReference>
<evidence type="ECO:0000256" key="1">
    <source>
        <dbReference type="ARBA" id="ARBA00008857"/>
    </source>
</evidence>
<organism evidence="8 9">
    <name type="scientific">Halalkalibacter kiskunsagensis</name>
    <dbReference type="NCBI Taxonomy" id="1548599"/>
    <lineage>
        <taxon>Bacteria</taxon>
        <taxon>Bacillati</taxon>
        <taxon>Bacillota</taxon>
        <taxon>Bacilli</taxon>
        <taxon>Bacillales</taxon>
        <taxon>Bacillaceae</taxon>
        <taxon>Halalkalibacter</taxon>
    </lineage>
</organism>
<dbReference type="PROSITE" id="PS51900">
    <property type="entry name" value="CB"/>
    <property type="match status" value="1"/>
</dbReference>
<feature type="domain" description="Core-binding (CB)" evidence="7">
    <location>
        <begin position="67"/>
        <end position="149"/>
    </location>
</feature>
<evidence type="ECO:0000259" key="6">
    <source>
        <dbReference type="PROSITE" id="PS51898"/>
    </source>
</evidence>
<evidence type="ECO:0000259" key="7">
    <source>
        <dbReference type="PROSITE" id="PS51900"/>
    </source>
</evidence>
<dbReference type="Pfam" id="PF14657">
    <property type="entry name" value="Arm-DNA-bind_4"/>
    <property type="match status" value="1"/>
</dbReference>
<evidence type="ECO:0000256" key="5">
    <source>
        <dbReference type="PROSITE-ProRule" id="PRU01248"/>
    </source>
</evidence>
<keyword evidence="3 5" id="KW-0238">DNA-binding</keyword>
<name>A0ABV6KHU2_9BACI</name>
<dbReference type="Pfam" id="PF00589">
    <property type="entry name" value="Phage_integrase"/>
    <property type="match status" value="1"/>
</dbReference>
<dbReference type="SUPFAM" id="SSF56349">
    <property type="entry name" value="DNA breaking-rejoining enzymes"/>
    <property type="match status" value="1"/>
</dbReference>
<keyword evidence="9" id="KW-1185">Reference proteome</keyword>
<dbReference type="InterPro" id="IPR004107">
    <property type="entry name" value="Integrase_SAM-like_N"/>
</dbReference>
<dbReference type="CDD" id="cd01189">
    <property type="entry name" value="INT_ICEBs1_C_like"/>
    <property type="match status" value="1"/>
</dbReference>
<evidence type="ECO:0000256" key="4">
    <source>
        <dbReference type="ARBA" id="ARBA00023172"/>
    </source>
</evidence>
<gene>
    <name evidence="8" type="ORF">ACFFHM_20735</name>
</gene>
<dbReference type="Gene3D" id="1.10.150.130">
    <property type="match status" value="1"/>
</dbReference>
<keyword evidence="4" id="KW-0233">DNA recombination</keyword>
<comment type="similarity">
    <text evidence="1">Belongs to the 'phage' integrase family.</text>
</comment>
<dbReference type="InterPro" id="IPR011010">
    <property type="entry name" value="DNA_brk_join_enz"/>
</dbReference>
<dbReference type="InterPro" id="IPR050090">
    <property type="entry name" value="Tyrosine_recombinase_XerCD"/>
</dbReference>
<dbReference type="PANTHER" id="PTHR30349">
    <property type="entry name" value="PHAGE INTEGRASE-RELATED"/>
    <property type="match status" value="1"/>
</dbReference>
<dbReference type="InterPro" id="IPR010998">
    <property type="entry name" value="Integrase_recombinase_N"/>
</dbReference>
<evidence type="ECO:0000256" key="2">
    <source>
        <dbReference type="ARBA" id="ARBA00022908"/>
    </source>
</evidence>
<evidence type="ECO:0000313" key="8">
    <source>
        <dbReference type="EMBL" id="MFC0472844.1"/>
    </source>
</evidence>
<dbReference type="InterPro" id="IPR028259">
    <property type="entry name" value="AP2-like_int_N"/>
</dbReference>
<dbReference type="InterPro" id="IPR002104">
    <property type="entry name" value="Integrase_catalytic"/>
</dbReference>
<feature type="domain" description="Tyr recombinase" evidence="6">
    <location>
        <begin position="169"/>
        <end position="371"/>
    </location>
</feature>
<accession>A0ABV6KHU2</accession>
<dbReference type="InterPro" id="IPR044068">
    <property type="entry name" value="CB"/>
</dbReference>
<dbReference type="EMBL" id="JBHLUX010000088">
    <property type="protein sequence ID" value="MFC0472844.1"/>
    <property type="molecule type" value="Genomic_DNA"/>
</dbReference>
<dbReference type="Gene3D" id="1.10.443.10">
    <property type="entry name" value="Intergrase catalytic core"/>
    <property type="match status" value="1"/>
</dbReference>
<evidence type="ECO:0000256" key="3">
    <source>
        <dbReference type="ARBA" id="ARBA00023125"/>
    </source>
</evidence>